<dbReference type="RefSeq" id="WP_013626547.1">
    <property type="nucleotide sequence ID" value="NC_015174.1"/>
</dbReference>
<proteinExistence type="predicted"/>
<dbReference type="AlphaFoldDB" id="F0SNG9"/>
<name>F0SNG9_RUBBR</name>
<sequence length="84" mass="9572">MNYARVTVSKPQANWFYDRKRPVPLGESTAVVYPDQLCPIVDVGFAVHRIVLGNSEKQRRGWIELDTSPMVLETILGKEARDLE</sequence>
<dbReference type="EMBL" id="CP002546">
    <property type="protein sequence ID" value="ADY57803.1"/>
    <property type="molecule type" value="Genomic_DNA"/>
</dbReference>
<keyword evidence="2" id="KW-1185">Reference proteome</keyword>
<accession>F0SNG9</accession>
<dbReference type="Proteomes" id="UP000006860">
    <property type="component" value="Chromosome"/>
</dbReference>
<organism evidence="1 2">
    <name type="scientific">Rubinisphaera brasiliensis (strain ATCC 49424 / DSM 5305 / JCM 21570 / IAM 15109 / NBRC 103401 / IFAM 1448)</name>
    <name type="common">Planctomyces brasiliensis</name>
    <dbReference type="NCBI Taxonomy" id="756272"/>
    <lineage>
        <taxon>Bacteria</taxon>
        <taxon>Pseudomonadati</taxon>
        <taxon>Planctomycetota</taxon>
        <taxon>Planctomycetia</taxon>
        <taxon>Planctomycetales</taxon>
        <taxon>Planctomycetaceae</taxon>
        <taxon>Rubinisphaera</taxon>
    </lineage>
</organism>
<evidence type="ECO:0000313" key="2">
    <source>
        <dbReference type="Proteomes" id="UP000006860"/>
    </source>
</evidence>
<dbReference type="STRING" id="756272.Plabr_0173"/>
<gene>
    <name evidence="1" type="ordered locus">Plabr_0173</name>
</gene>
<evidence type="ECO:0000313" key="1">
    <source>
        <dbReference type="EMBL" id="ADY57803.1"/>
    </source>
</evidence>
<dbReference type="HOGENOM" id="CLU_2525472_0_0_0"/>
<dbReference type="KEGG" id="pbs:Plabr_0173"/>
<protein>
    <submittedName>
        <fullName evidence="1">Uncharacterized protein</fullName>
    </submittedName>
</protein>
<reference evidence="2" key="1">
    <citation type="submission" date="2011-02" db="EMBL/GenBank/DDBJ databases">
        <title>The complete genome of Planctomyces brasiliensis DSM 5305.</title>
        <authorList>
            <person name="Lucas S."/>
            <person name="Copeland A."/>
            <person name="Lapidus A."/>
            <person name="Bruce D."/>
            <person name="Goodwin L."/>
            <person name="Pitluck S."/>
            <person name="Kyrpides N."/>
            <person name="Mavromatis K."/>
            <person name="Pagani I."/>
            <person name="Ivanova N."/>
            <person name="Ovchinnikova G."/>
            <person name="Lu M."/>
            <person name="Detter J.C."/>
            <person name="Han C."/>
            <person name="Land M."/>
            <person name="Hauser L."/>
            <person name="Markowitz V."/>
            <person name="Cheng J.-F."/>
            <person name="Hugenholtz P."/>
            <person name="Woyke T."/>
            <person name="Wu D."/>
            <person name="Tindall B."/>
            <person name="Pomrenke H.G."/>
            <person name="Brambilla E."/>
            <person name="Klenk H.-P."/>
            <person name="Eisen J.A."/>
        </authorList>
    </citation>
    <scope>NUCLEOTIDE SEQUENCE [LARGE SCALE GENOMIC DNA]</scope>
    <source>
        <strain evidence="2">ATCC 49424 / DSM 5305 / JCM 21570 / NBRC 103401 / IFAM 1448</strain>
    </source>
</reference>